<dbReference type="PROSITE" id="PS00486">
    <property type="entry name" value="DNA_MISMATCH_REPAIR_2"/>
    <property type="match status" value="1"/>
</dbReference>
<keyword evidence="13" id="KW-1185">Reference proteome</keyword>
<dbReference type="PIRSF" id="PIRSF005813">
    <property type="entry name" value="MSH2"/>
    <property type="match status" value="1"/>
</dbReference>
<feature type="region of interest" description="Disordered" evidence="10">
    <location>
        <begin position="1"/>
        <end position="75"/>
    </location>
</feature>
<keyword evidence="4" id="KW-0067">ATP-binding</keyword>
<evidence type="ECO:0000256" key="2">
    <source>
        <dbReference type="ARBA" id="ARBA00022151"/>
    </source>
</evidence>
<dbReference type="EMBL" id="JANBVO010000051">
    <property type="protein sequence ID" value="KAJ9133304.1"/>
    <property type="molecule type" value="Genomic_DNA"/>
</dbReference>
<keyword evidence="6" id="KW-0469">Meiosis</keyword>
<dbReference type="SMART" id="SM00534">
    <property type="entry name" value="MUTSac"/>
    <property type="match status" value="1"/>
</dbReference>
<dbReference type="FunFam" id="3.40.50.300:FF:000870">
    <property type="entry name" value="MutS protein homolog 4"/>
    <property type="match status" value="1"/>
</dbReference>
<dbReference type="InterPro" id="IPR007696">
    <property type="entry name" value="DNA_mismatch_repair_MutS_core"/>
</dbReference>
<dbReference type="GO" id="GO:0005634">
    <property type="term" value="C:nucleus"/>
    <property type="evidence" value="ECO:0007669"/>
    <property type="project" value="TreeGrafter"/>
</dbReference>
<dbReference type="GO" id="GO:0007131">
    <property type="term" value="P:reciprocal meiotic recombination"/>
    <property type="evidence" value="ECO:0007669"/>
    <property type="project" value="TreeGrafter"/>
</dbReference>
<comment type="subunit">
    <text evidence="7">Heterodimer consisting of MSH2-MSH3 (MutS beta). Forms a ternary complex with MutL alpha (MLH1-PMS1).</text>
</comment>
<evidence type="ECO:0000313" key="12">
    <source>
        <dbReference type="EMBL" id="KAJ9133304.1"/>
    </source>
</evidence>
<protein>
    <recommendedName>
        <fullName evidence="2 9">DNA mismatch repair protein MSH3</fullName>
    </recommendedName>
    <alternativeName>
        <fullName evidence="2 9">DNA mismatch repair protein MSH3</fullName>
    </alternativeName>
    <alternativeName>
        <fullName evidence="8">MutS protein homolog 3</fullName>
    </alternativeName>
</protein>
<evidence type="ECO:0000256" key="7">
    <source>
        <dbReference type="ARBA" id="ARBA00025902"/>
    </source>
</evidence>
<feature type="compositionally biased region" description="Polar residues" evidence="10">
    <location>
        <begin position="42"/>
        <end position="52"/>
    </location>
</feature>
<dbReference type="SUPFAM" id="SSF52540">
    <property type="entry name" value="P-loop containing nucleoside triphosphate hydrolases"/>
    <property type="match status" value="1"/>
</dbReference>
<dbReference type="Gene3D" id="1.10.1420.10">
    <property type="match status" value="2"/>
</dbReference>
<dbReference type="InterPro" id="IPR007860">
    <property type="entry name" value="DNA_mmatch_repair_MutS_con_dom"/>
</dbReference>
<dbReference type="GO" id="GO:0030983">
    <property type="term" value="F:mismatched DNA binding"/>
    <property type="evidence" value="ECO:0007669"/>
    <property type="project" value="InterPro"/>
</dbReference>
<dbReference type="SUPFAM" id="SSF48334">
    <property type="entry name" value="DNA repair protein MutS, domain III"/>
    <property type="match status" value="1"/>
</dbReference>
<sequence length="884" mass="98208">MEPPPRRSQARHSARPSTSLGRTSSTYPRSSSDTAGHWATPGPSSSRSQSDQHAGRTPRTSTTTSGRLSRAASSIGAGEGHQIVCAVSESRGVSPTVGVALVNISTGEAVLSQICDNQSYVKTTHKIAVFEPSRVLIVSSACPPNPKSSLCATIEEELPGIPLVPLSRSYWSETAGLEFIQALAFKQDVEAVKVAVEGSFYAVCSFAAAMKYLELEFSVRIASHTLRIKYQPSEESMMIDLSTIHSLELIQSLRHPKSKACLFCLLNQTMTPMGARMLRSNILQPSTQKDGILMPRYDAVDELCTKEDMFFELRKALKEFTDVEKLLTQLIILPPKSSLQATEQAINQVLLVKTFMRAAPAVFRSLGSARSMLLTKIRDLCRPEITASVGEAISKVINEDVAYASRPLELRNQRIFAVKSGVQGLLDVARKTFKEATAYIHEHVEQINEELQLAADLQFDNSRRYYLRYRVVDFEDGRLPDILINVVKRREFVECQTLEMVKLNQRITDCDQEVLMQSDKVIQQLLDAIRVEVPHLFRICEGIGLLDMLASFAHLTTTHDYVKPDLKDALVLKSARHPILEQRLENFIPNDFYATEQYRFQIITGCNMSGKSTYIRTIALLQIMAQIGCFVPAQYASFPIISNLFSRVSTDDSIESNMSTFSVEMREMAFILRNINQKSLAIIDELGRGTSTRDGLAIAVAIGEALVQSNALVLFATHFLELAHVLGGHPGVLNLHLATKTTAADSDHQVPRMTMLYRISAGVLSEQNYGINLARAIGFPPSFIQKAEQVSTTLRQLADARRQSSQARKLERRRKLVLNLRETLMQAYESEMDDNALASYLRRLQSEFVTRMEEIESNVEAGQDDGESDRTGASIAGSGRVVEA</sequence>
<dbReference type="SMART" id="SM00533">
    <property type="entry name" value="MUTSd"/>
    <property type="match status" value="1"/>
</dbReference>
<proteinExistence type="inferred from homology"/>
<dbReference type="Gene3D" id="3.40.50.300">
    <property type="entry name" value="P-loop containing nucleotide triphosphate hydrolases"/>
    <property type="match status" value="1"/>
</dbReference>
<keyword evidence="3" id="KW-0547">Nucleotide-binding</keyword>
<feature type="compositionally biased region" description="Low complexity" evidence="10">
    <location>
        <begin position="55"/>
        <end position="74"/>
    </location>
</feature>
<keyword evidence="5" id="KW-0238">DNA-binding</keyword>
<dbReference type="InterPro" id="IPR000432">
    <property type="entry name" value="DNA_mismatch_repair_MutS_C"/>
</dbReference>
<evidence type="ECO:0000256" key="10">
    <source>
        <dbReference type="SAM" id="MobiDB-lite"/>
    </source>
</evidence>
<dbReference type="Gene3D" id="3.30.420.110">
    <property type="entry name" value="MutS, connector domain"/>
    <property type="match status" value="1"/>
</dbReference>
<dbReference type="GO" id="GO:0005524">
    <property type="term" value="F:ATP binding"/>
    <property type="evidence" value="ECO:0007669"/>
    <property type="project" value="UniProtKB-KW"/>
</dbReference>
<dbReference type="SUPFAM" id="SSF53150">
    <property type="entry name" value="DNA repair protein MutS, domain II"/>
    <property type="match status" value="1"/>
</dbReference>
<feature type="domain" description="DNA mismatch repair proteins mutS family" evidence="11">
    <location>
        <begin position="679"/>
        <end position="695"/>
    </location>
</feature>
<comment type="similarity">
    <text evidence="1">Belongs to the DNA mismatch repair MutS family. MSH3 subfamily.</text>
</comment>
<evidence type="ECO:0000256" key="6">
    <source>
        <dbReference type="ARBA" id="ARBA00023254"/>
    </source>
</evidence>
<evidence type="ECO:0000256" key="3">
    <source>
        <dbReference type="ARBA" id="ARBA00022741"/>
    </source>
</evidence>
<evidence type="ECO:0000256" key="4">
    <source>
        <dbReference type="ARBA" id="ARBA00022840"/>
    </source>
</evidence>
<feature type="compositionally biased region" description="Polar residues" evidence="10">
    <location>
        <begin position="15"/>
        <end position="34"/>
    </location>
</feature>
<dbReference type="Pfam" id="PF00488">
    <property type="entry name" value="MutS_V"/>
    <property type="match status" value="1"/>
</dbReference>
<name>A0AA38RL49_9PEZI</name>
<evidence type="ECO:0000256" key="8">
    <source>
        <dbReference type="ARBA" id="ARBA00029792"/>
    </source>
</evidence>
<dbReference type="Pfam" id="PF05188">
    <property type="entry name" value="MutS_II"/>
    <property type="match status" value="1"/>
</dbReference>
<dbReference type="InterPro" id="IPR027417">
    <property type="entry name" value="P-loop_NTPase"/>
</dbReference>
<evidence type="ECO:0000256" key="1">
    <source>
        <dbReference type="ARBA" id="ARBA00007094"/>
    </source>
</evidence>
<comment type="caution">
    <text evidence="12">The sequence shown here is derived from an EMBL/GenBank/DDBJ whole genome shotgun (WGS) entry which is preliminary data.</text>
</comment>
<feature type="region of interest" description="Disordered" evidence="10">
    <location>
        <begin position="858"/>
        <end position="884"/>
    </location>
</feature>
<accession>A0AA38RL49</accession>
<reference evidence="12" key="1">
    <citation type="submission" date="2022-07" db="EMBL/GenBank/DDBJ databases">
        <title>Fungi with potential for degradation of polypropylene.</title>
        <authorList>
            <person name="Gostincar C."/>
        </authorList>
    </citation>
    <scope>NUCLEOTIDE SEQUENCE</scope>
    <source>
        <strain evidence="12">EXF-13308</strain>
    </source>
</reference>
<gene>
    <name evidence="12" type="ORF">NKR23_g10852</name>
</gene>
<dbReference type="PANTHER" id="PTHR11361">
    <property type="entry name" value="DNA MISMATCH REPAIR PROTEIN MUTS FAMILY MEMBER"/>
    <property type="match status" value="1"/>
</dbReference>
<dbReference type="AlphaFoldDB" id="A0AA38RL49"/>
<evidence type="ECO:0000256" key="9">
    <source>
        <dbReference type="ARBA" id="ARBA00073774"/>
    </source>
</evidence>
<dbReference type="InterPro" id="IPR036187">
    <property type="entry name" value="DNA_mismatch_repair_MutS_sf"/>
</dbReference>
<dbReference type="GO" id="GO:0140664">
    <property type="term" value="F:ATP-dependent DNA damage sensor activity"/>
    <property type="evidence" value="ECO:0007669"/>
    <property type="project" value="InterPro"/>
</dbReference>
<dbReference type="GO" id="GO:0006298">
    <property type="term" value="P:mismatch repair"/>
    <property type="evidence" value="ECO:0007669"/>
    <property type="project" value="InterPro"/>
</dbReference>
<dbReference type="InterPro" id="IPR011184">
    <property type="entry name" value="DNA_mismatch_repair_Msh2"/>
</dbReference>
<evidence type="ECO:0000313" key="13">
    <source>
        <dbReference type="Proteomes" id="UP001174694"/>
    </source>
</evidence>
<evidence type="ECO:0000259" key="11">
    <source>
        <dbReference type="PROSITE" id="PS00486"/>
    </source>
</evidence>
<organism evidence="12 13">
    <name type="scientific">Pleurostoma richardsiae</name>
    <dbReference type="NCBI Taxonomy" id="41990"/>
    <lineage>
        <taxon>Eukaryota</taxon>
        <taxon>Fungi</taxon>
        <taxon>Dikarya</taxon>
        <taxon>Ascomycota</taxon>
        <taxon>Pezizomycotina</taxon>
        <taxon>Sordariomycetes</taxon>
        <taxon>Sordariomycetidae</taxon>
        <taxon>Calosphaeriales</taxon>
        <taxon>Pleurostomataceae</taxon>
        <taxon>Pleurostoma</taxon>
    </lineage>
</organism>
<dbReference type="Proteomes" id="UP001174694">
    <property type="component" value="Unassembled WGS sequence"/>
</dbReference>
<dbReference type="InterPro" id="IPR036678">
    <property type="entry name" value="MutS_con_dom_sf"/>
</dbReference>
<dbReference type="Pfam" id="PF05192">
    <property type="entry name" value="MutS_III"/>
    <property type="match status" value="1"/>
</dbReference>
<evidence type="ECO:0000256" key="5">
    <source>
        <dbReference type="ARBA" id="ARBA00023125"/>
    </source>
</evidence>
<dbReference type="PANTHER" id="PTHR11361:SF21">
    <property type="entry name" value="MUTS PROTEIN HOMOLOG 4"/>
    <property type="match status" value="1"/>
</dbReference>
<dbReference type="InterPro" id="IPR045076">
    <property type="entry name" value="MutS"/>
</dbReference>